<gene>
    <name evidence="1" type="ORF">O3G_MSEX003924</name>
</gene>
<dbReference type="SUPFAM" id="SSF48371">
    <property type="entry name" value="ARM repeat"/>
    <property type="match status" value="1"/>
</dbReference>
<proteinExistence type="predicted"/>
<dbReference type="Pfam" id="PF10274">
    <property type="entry name" value="ParcG"/>
    <property type="match status" value="1"/>
</dbReference>
<reference evidence="1" key="2">
    <citation type="submission" date="2020-12" db="EMBL/GenBank/DDBJ databases">
        <authorList>
            <person name="Kanost M."/>
        </authorList>
    </citation>
    <scope>NUCLEOTIDE SEQUENCE</scope>
</reference>
<evidence type="ECO:0000313" key="1">
    <source>
        <dbReference type="EMBL" id="KAG6445469.1"/>
    </source>
</evidence>
<dbReference type="InterPro" id="IPR016024">
    <property type="entry name" value="ARM-type_fold"/>
</dbReference>
<dbReference type="Proteomes" id="UP000791440">
    <property type="component" value="Unassembled WGS sequence"/>
</dbReference>
<accession>A0A921YTV0</accession>
<dbReference type="AlphaFoldDB" id="A0A921YTV0"/>
<dbReference type="GO" id="GO:0051879">
    <property type="term" value="F:Hsp90 protein binding"/>
    <property type="evidence" value="ECO:0007669"/>
    <property type="project" value="TreeGrafter"/>
</dbReference>
<evidence type="ECO:0000313" key="2">
    <source>
        <dbReference type="Proteomes" id="UP000791440"/>
    </source>
</evidence>
<sequence length="264" mass="29920">MICADPAMVLLPACLPENCGRDFRATLRKPSPNYPYGHKYKKPRVVPAFTIQAMQKNTKVLPPPKCNVWEPLPAKPTMFRKCYQRGEFPVSIEFTTCGKQLAWKVPIEKLDFHHYLPMFFDGLSEGTYPFNFIVEKGIHDLVTKGSYKILPVVPQLIIPIKNALSTKRPSVLCHALKCIQMIVTGCDRVGEALVPYYRQILPVLNLFKDKNNNMGSGIDHTTTRGENVADLIEDTLQILERYGGPDAFINIKYMIPTYESCVLN</sequence>
<organism evidence="1 2">
    <name type="scientific">Manduca sexta</name>
    <name type="common">Tobacco hawkmoth</name>
    <name type="synonym">Tobacco hornworm</name>
    <dbReference type="NCBI Taxonomy" id="7130"/>
    <lineage>
        <taxon>Eukaryota</taxon>
        <taxon>Metazoa</taxon>
        <taxon>Ecdysozoa</taxon>
        <taxon>Arthropoda</taxon>
        <taxon>Hexapoda</taxon>
        <taxon>Insecta</taxon>
        <taxon>Pterygota</taxon>
        <taxon>Neoptera</taxon>
        <taxon>Endopterygota</taxon>
        <taxon>Lepidoptera</taxon>
        <taxon>Glossata</taxon>
        <taxon>Ditrysia</taxon>
        <taxon>Bombycoidea</taxon>
        <taxon>Sphingidae</taxon>
        <taxon>Sphinginae</taxon>
        <taxon>Sphingini</taxon>
        <taxon>Manduca</taxon>
    </lineage>
</organism>
<keyword evidence="2" id="KW-1185">Reference proteome</keyword>
<dbReference type="EMBL" id="JH668321">
    <property type="protein sequence ID" value="KAG6445469.1"/>
    <property type="molecule type" value="Genomic_DNA"/>
</dbReference>
<reference evidence="1" key="1">
    <citation type="journal article" date="2016" name="Insect Biochem. Mol. Biol.">
        <title>Multifaceted biological insights from a draft genome sequence of the tobacco hornworm moth, Manduca sexta.</title>
        <authorList>
            <person name="Kanost M.R."/>
            <person name="Arrese E.L."/>
            <person name="Cao X."/>
            <person name="Chen Y.R."/>
            <person name="Chellapilla S."/>
            <person name="Goldsmith M.R."/>
            <person name="Grosse-Wilde E."/>
            <person name="Heckel D.G."/>
            <person name="Herndon N."/>
            <person name="Jiang H."/>
            <person name="Papanicolaou A."/>
            <person name="Qu J."/>
            <person name="Soulages J.L."/>
            <person name="Vogel H."/>
            <person name="Walters J."/>
            <person name="Waterhouse R.M."/>
            <person name="Ahn S.J."/>
            <person name="Almeida F.C."/>
            <person name="An C."/>
            <person name="Aqrawi P."/>
            <person name="Bretschneider A."/>
            <person name="Bryant W.B."/>
            <person name="Bucks S."/>
            <person name="Chao H."/>
            <person name="Chevignon G."/>
            <person name="Christen J.M."/>
            <person name="Clarke D.F."/>
            <person name="Dittmer N.T."/>
            <person name="Ferguson L.C.F."/>
            <person name="Garavelou S."/>
            <person name="Gordon K.H.J."/>
            <person name="Gunaratna R.T."/>
            <person name="Han Y."/>
            <person name="Hauser F."/>
            <person name="He Y."/>
            <person name="Heidel-Fischer H."/>
            <person name="Hirsh A."/>
            <person name="Hu Y."/>
            <person name="Jiang H."/>
            <person name="Kalra D."/>
            <person name="Klinner C."/>
            <person name="Konig C."/>
            <person name="Kovar C."/>
            <person name="Kroll A.R."/>
            <person name="Kuwar S.S."/>
            <person name="Lee S.L."/>
            <person name="Lehman R."/>
            <person name="Li K."/>
            <person name="Li Z."/>
            <person name="Liang H."/>
            <person name="Lovelace S."/>
            <person name="Lu Z."/>
            <person name="Mansfield J.H."/>
            <person name="McCulloch K.J."/>
            <person name="Mathew T."/>
            <person name="Morton B."/>
            <person name="Muzny D.M."/>
            <person name="Neunemann D."/>
            <person name="Ongeri F."/>
            <person name="Pauchet Y."/>
            <person name="Pu L.L."/>
            <person name="Pyrousis I."/>
            <person name="Rao X.J."/>
            <person name="Redding A."/>
            <person name="Roesel C."/>
            <person name="Sanchez-Gracia A."/>
            <person name="Schaack S."/>
            <person name="Shukla A."/>
            <person name="Tetreau G."/>
            <person name="Wang Y."/>
            <person name="Xiong G.H."/>
            <person name="Traut W."/>
            <person name="Walsh T.K."/>
            <person name="Worley K.C."/>
            <person name="Wu D."/>
            <person name="Wu W."/>
            <person name="Wu Y.Q."/>
            <person name="Zhang X."/>
            <person name="Zou Z."/>
            <person name="Zucker H."/>
            <person name="Briscoe A.D."/>
            <person name="Burmester T."/>
            <person name="Clem R.J."/>
            <person name="Feyereisen R."/>
            <person name="Grimmelikhuijzen C.J.P."/>
            <person name="Hamodrakas S.J."/>
            <person name="Hansson B.S."/>
            <person name="Huguet E."/>
            <person name="Jermiin L.S."/>
            <person name="Lan Q."/>
            <person name="Lehman H.K."/>
            <person name="Lorenzen M."/>
            <person name="Merzendorfer H."/>
            <person name="Michalopoulos I."/>
            <person name="Morton D.B."/>
            <person name="Muthukrishnan S."/>
            <person name="Oakeshott J.G."/>
            <person name="Palmer W."/>
            <person name="Park Y."/>
            <person name="Passarelli A.L."/>
            <person name="Rozas J."/>
            <person name="Schwartz L.M."/>
            <person name="Smith W."/>
            <person name="Southgate A."/>
            <person name="Vilcinskas A."/>
            <person name="Vogt R."/>
            <person name="Wang P."/>
            <person name="Werren J."/>
            <person name="Yu X.Q."/>
            <person name="Zhou J.J."/>
            <person name="Brown S.J."/>
            <person name="Scherer S.E."/>
            <person name="Richards S."/>
            <person name="Blissard G.W."/>
        </authorList>
    </citation>
    <scope>NUCLEOTIDE SEQUENCE</scope>
</reference>
<name>A0A921YTV0_MANSE</name>
<comment type="caution">
    <text evidence="1">The sequence shown here is derived from an EMBL/GenBank/DDBJ whole genome shotgun (WGS) entry which is preliminary data.</text>
</comment>
<protein>
    <recommendedName>
        <fullName evidence="3">Parkin coregulated gene protein homolog</fullName>
    </recommendedName>
</protein>
<dbReference type="PANTHER" id="PTHR21207:SF2">
    <property type="entry name" value="PARKIN COREGULATED GENE PROTEIN"/>
    <property type="match status" value="1"/>
</dbReference>
<evidence type="ECO:0008006" key="3">
    <source>
        <dbReference type="Google" id="ProtNLM"/>
    </source>
</evidence>
<dbReference type="InterPro" id="IPR019399">
    <property type="entry name" value="Parkin_co-regulated_protein"/>
</dbReference>
<dbReference type="GO" id="GO:0030544">
    <property type="term" value="F:Hsp70 protein binding"/>
    <property type="evidence" value="ECO:0007669"/>
    <property type="project" value="TreeGrafter"/>
</dbReference>
<dbReference type="PANTHER" id="PTHR21207">
    <property type="entry name" value="PARKIN COREGULATED GENE PROTEIN PARK2 COREGULATED"/>
    <property type="match status" value="1"/>
</dbReference>